<evidence type="ECO:0000313" key="3">
    <source>
        <dbReference type="EMBL" id="KAK3314264.1"/>
    </source>
</evidence>
<dbReference type="GO" id="GO:0016887">
    <property type="term" value="F:ATP hydrolysis activity"/>
    <property type="evidence" value="ECO:0007669"/>
    <property type="project" value="InterPro"/>
</dbReference>
<sequence length="909" mass="101979">MICHIRHIPRQAAHARPRFRFPSGTFNEFSISSVVHLSALFLSLLHSIAHTKHVKMSGMNFANANSPARPGRSPSPTGNGHGVDYTISADHSGGHAAFVESNYSQLAAKELSLSTGPNMQHNGALQDYQMQLMLCEQQNKKRLLMARQEQEQQISRLPSPYFAGIPNRADDRESSFEILTDDDFAGSDADGLEQSKRNKRKRRKVLETDAPAEPVVDQPVQEVPNTPPAALQHYLVLHRVSCTTGMHRCDRNVYLSEPHKIKIRGLVHLAGGDVVDDTDAYLSARPDTAFIVYRDYQCGDPSAVMRRTHSSSNSGTRFLRESITVESEQLHSALRAISKWAPNDEQDRRATGSSSTSTLLQTNLPNEYSHYFLYHHSHDIQRVAEETNETGIMALATFLRDCPDPMYEKCDTLFGQHLVSAETLPWLYQPNDVLVSAEGPLEIAYVLQLPARLRSNGVDLSVWNWGYDGHFLRRNFENPSVSMAQYGTIPIRQLAVYPLFYASEETKQTLLKTGEKFWSLRNCTHVSYQGPDYQGERIYPWDTRCMIDYETYHKFHPHAAAFSFGGHRSNVSFDMWPTELRKDTILTPLQTMLLPPGIHGFLLGEKKWVHLLVDRIRPISWNKEAFEKLVLPPRIKNLVKALVTVRAGTATTSNPNHPSTSTSNSSQLSGKRDDIIGGKGSGLIMLLHGGPGTGKTLTAESVAELAEMPLYSVTCGDIGTKPDAVEKYLASVLHLGKEWNCVLLLDEADVFLEERSLSDLERNSLVSVFLRTLEYYDGVLILTSNRVGTFDEAFKSRIQVALHYPVLDGPSREKIWRNFLGMLKEDQVDVDFGGIEAKMKELAGVQMNGRQIRNAITTARQLAVFEGDGTQLGWEHVEQAIETAGNFDRYLRDVHGHGDAEWARSNNLR</sequence>
<reference evidence="3" key="1">
    <citation type="journal article" date="2023" name="Mol. Phylogenet. Evol.">
        <title>Genome-scale phylogeny and comparative genomics of the fungal order Sordariales.</title>
        <authorList>
            <person name="Hensen N."/>
            <person name="Bonometti L."/>
            <person name="Westerberg I."/>
            <person name="Brannstrom I.O."/>
            <person name="Guillou S."/>
            <person name="Cros-Aarteil S."/>
            <person name="Calhoun S."/>
            <person name="Haridas S."/>
            <person name="Kuo A."/>
            <person name="Mondo S."/>
            <person name="Pangilinan J."/>
            <person name="Riley R."/>
            <person name="LaButti K."/>
            <person name="Andreopoulos B."/>
            <person name="Lipzen A."/>
            <person name="Chen C."/>
            <person name="Yan M."/>
            <person name="Daum C."/>
            <person name="Ng V."/>
            <person name="Clum A."/>
            <person name="Steindorff A."/>
            <person name="Ohm R.A."/>
            <person name="Martin F."/>
            <person name="Silar P."/>
            <person name="Natvig D.O."/>
            <person name="Lalanne C."/>
            <person name="Gautier V."/>
            <person name="Ament-Velasquez S.L."/>
            <person name="Kruys A."/>
            <person name="Hutchinson M.I."/>
            <person name="Powell A.J."/>
            <person name="Barry K."/>
            <person name="Miller A.N."/>
            <person name="Grigoriev I.V."/>
            <person name="Debuchy R."/>
            <person name="Gladieux P."/>
            <person name="Hiltunen Thoren M."/>
            <person name="Johannesson H."/>
        </authorList>
    </citation>
    <scope>NUCLEOTIDE SEQUENCE</scope>
    <source>
        <strain evidence="3">CBS 118394</strain>
    </source>
</reference>
<feature type="region of interest" description="Disordered" evidence="1">
    <location>
        <begin position="146"/>
        <end position="168"/>
    </location>
</feature>
<dbReference type="CDD" id="cd19481">
    <property type="entry name" value="RecA-like_protease"/>
    <property type="match status" value="1"/>
</dbReference>
<name>A0AAE0HX83_9PEZI</name>
<dbReference type="Pfam" id="PF22942">
    <property type="entry name" value="DUF7025"/>
    <property type="match status" value="1"/>
</dbReference>
<dbReference type="Pfam" id="PF23232">
    <property type="entry name" value="AAA_lid_13"/>
    <property type="match status" value="1"/>
</dbReference>
<protein>
    <recommendedName>
        <fullName evidence="2">AAA+ ATPase domain-containing protein</fullName>
    </recommendedName>
</protein>
<dbReference type="SUPFAM" id="SSF52540">
    <property type="entry name" value="P-loop containing nucleoside triphosphate hydrolases"/>
    <property type="match status" value="1"/>
</dbReference>
<comment type="caution">
    <text evidence="3">The sequence shown here is derived from an EMBL/GenBank/DDBJ whole genome shotgun (WGS) entry which is preliminary data.</text>
</comment>
<dbReference type="PANTHER" id="PTHR46411:SF2">
    <property type="entry name" value="AAA+ ATPASE DOMAIN-CONTAINING PROTEIN"/>
    <property type="match status" value="1"/>
</dbReference>
<dbReference type="PANTHER" id="PTHR46411">
    <property type="entry name" value="FAMILY ATPASE, PUTATIVE-RELATED"/>
    <property type="match status" value="1"/>
</dbReference>
<dbReference type="AlphaFoldDB" id="A0AAE0HX83"/>
<dbReference type="GO" id="GO:0005524">
    <property type="term" value="F:ATP binding"/>
    <property type="evidence" value="ECO:0007669"/>
    <property type="project" value="InterPro"/>
</dbReference>
<evidence type="ECO:0000259" key="2">
    <source>
        <dbReference type="SMART" id="SM00382"/>
    </source>
</evidence>
<proteinExistence type="predicted"/>
<dbReference type="InterPro" id="IPR003959">
    <property type="entry name" value="ATPase_AAA_core"/>
</dbReference>
<feature type="compositionally biased region" description="Low complexity" evidence="1">
    <location>
        <begin position="651"/>
        <end position="666"/>
    </location>
</feature>
<accession>A0AAE0HX83</accession>
<evidence type="ECO:0000256" key="1">
    <source>
        <dbReference type="SAM" id="MobiDB-lite"/>
    </source>
</evidence>
<feature type="region of interest" description="Disordered" evidence="1">
    <location>
        <begin position="187"/>
        <end position="213"/>
    </location>
</feature>
<reference evidence="3" key="2">
    <citation type="submission" date="2023-06" db="EMBL/GenBank/DDBJ databases">
        <authorList>
            <consortium name="Lawrence Berkeley National Laboratory"/>
            <person name="Haridas S."/>
            <person name="Hensen N."/>
            <person name="Bonometti L."/>
            <person name="Westerberg I."/>
            <person name="Brannstrom I.O."/>
            <person name="Guillou S."/>
            <person name="Cros-Aarteil S."/>
            <person name="Calhoun S."/>
            <person name="Kuo A."/>
            <person name="Mondo S."/>
            <person name="Pangilinan J."/>
            <person name="Riley R."/>
            <person name="Labutti K."/>
            <person name="Andreopoulos B."/>
            <person name="Lipzen A."/>
            <person name="Chen C."/>
            <person name="Yanf M."/>
            <person name="Daum C."/>
            <person name="Ng V."/>
            <person name="Clum A."/>
            <person name="Steindorff A."/>
            <person name="Ohm R."/>
            <person name="Martin F."/>
            <person name="Silar P."/>
            <person name="Natvig D."/>
            <person name="Lalanne C."/>
            <person name="Gautier V."/>
            <person name="Ament-Velasquez S.L."/>
            <person name="Kruys A."/>
            <person name="Hutchinson M.I."/>
            <person name="Powell A.J."/>
            <person name="Barry K."/>
            <person name="Miller A.N."/>
            <person name="Grigoriev I.V."/>
            <person name="Debuchy R."/>
            <person name="Gladieux P."/>
            <person name="Thoren M.H."/>
            <person name="Johannesson H."/>
        </authorList>
    </citation>
    <scope>NUCLEOTIDE SEQUENCE</scope>
    <source>
        <strain evidence="3">CBS 118394</strain>
    </source>
</reference>
<keyword evidence="4" id="KW-1185">Reference proteome</keyword>
<gene>
    <name evidence="3" type="ORF">B0H66DRAFT_568105</name>
</gene>
<dbReference type="InterPro" id="IPR027417">
    <property type="entry name" value="P-loop_NTPase"/>
</dbReference>
<dbReference type="Gene3D" id="3.40.50.300">
    <property type="entry name" value="P-loop containing nucleotide triphosphate hydrolases"/>
    <property type="match status" value="1"/>
</dbReference>
<dbReference type="InterPro" id="IPR056599">
    <property type="entry name" value="AAA_lid_fung"/>
</dbReference>
<dbReference type="InterPro" id="IPR054289">
    <property type="entry name" value="DUF7025"/>
</dbReference>
<dbReference type="InterPro" id="IPR003593">
    <property type="entry name" value="AAA+_ATPase"/>
</dbReference>
<organism evidence="3 4">
    <name type="scientific">Apodospora peruviana</name>
    <dbReference type="NCBI Taxonomy" id="516989"/>
    <lineage>
        <taxon>Eukaryota</taxon>
        <taxon>Fungi</taxon>
        <taxon>Dikarya</taxon>
        <taxon>Ascomycota</taxon>
        <taxon>Pezizomycotina</taxon>
        <taxon>Sordariomycetes</taxon>
        <taxon>Sordariomycetidae</taxon>
        <taxon>Sordariales</taxon>
        <taxon>Lasiosphaeriaceae</taxon>
        <taxon>Apodospora</taxon>
    </lineage>
</organism>
<dbReference type="EMBL" id="JAUEDM010000007">
    <property type="protein sequence ID" value="KAK3314264.1"/>
    <property type="molecule type" value="Genomic_DNA"/>
</dbReference>
<dbReference type="SMART" id="SM00382">
    <property type="entry name" value="AAA"/>
    <property type="match status" value="1"/>
</dbReference>
<evidence type="ECO:0000313" key="4">
    <source>
        <dbReference type="Proteomes" id="UP001283341"/>
    </source>
</evidence>
<feature type="region of interest" description="Disordered" evidence="1">
    <location>
        <begin position="649"/>
        <end position="671"/>
    </location>
</feature>
<dbReference type="Proteomes" id="UP001283341">
    <property type="component" value="Unassembled WGS sequence"/>
</dbReference>
<feature type="domain" description="AAA+ ATPase" evidence="2">
    <location>
        <begin position="681"/>
        <end position="808"/>
    </location>
</feature>
<dbReference type="Pfam" id="PF00004">
    <property type="entry name" value="AAA"/>
    <property type="match status" value="1"/>
</dbReference>